<dbReference type="EMBL" id="DAKRPA010000061">
    <property type="protein sequence ID" value="DBA00574.1"/>
    <property type="molecule type" value="Genomic_DNA"/>
</dbReference>
<name>A0AAV2Z4U6_9STRA</name>
<protein>
    <submittedName>
        <fullName evidence="1">Uncharacterized protein</fullName>
    </submittedName>
</protein>
<reference evidence="1" key="1">
    <citation type="submission" date="2022-11" db="EMBL/GenBank/DDBJ databases">
        <authorList>
            <person name="Morgan W.R."/>
            <person name="Tartar A."/>
        </authorList>
    </citation>
    <scope>NUCLEOTIDE SEQUENCE</scope>
    <source>
        <strain evidence="1">ARSEF 373</strain>
    </source>
</reference>
<comment type="caution">
    <text evidence="1">The sequence shown here is derived from an EMBL/GenBank/DDBJ whole genome shotgun (WGS) entry which is preliminary data.</text>
</comment>
<keyword evidence="2" id="KW-1185">Reference proteome</keyword>
<gene>
    <name evidence="1" type="ORF">N0F65_007703</name>
</gene>
<accession>A0AAV2Z4U6</accession>
<proteinExistence type="predicted"/>
<dbReference type="AlphaFoldDB" id="A0AAV2Z4U6"/>
<sequence>MYVYGPAGFGDGYVQMNKDYVIAFETTLGLHYDDERASFPTYVAALNNPLIIAKAVLGVRNGLREVTKCVTVREMLVLSVLQLVVIHLTASSVVGVGMRANVRSDEMTTFVWQFPHHLSGRDGHVHHQPLLRRRGATTSLRTVIRVGTVRGPSFTQWVAATSTSSERVAYDDNLSSNALRLDALFNLYAHVQNRNFVTHVTFMGQYEPTDVPFGDEYPSDTLLAEDVIRM</sequence>
<organism evidence="1 2">
    <name type="scientific">Lagenidium giganteum</name>
    <dbReference type="NCBI Taxonomy" id="4803"/>
    <lineage>
        <taxon>Eukaryota</taxon>
        <taxon>Sar</taxon>
        <taxon>Stramenopiles</taxon>
        <taxon>Oomycota</taxon>
        <taxon>Peronosporomycetes</taxon>
        <taxon>Pythiales</taxon>
        <taxon>Pythiaceae</taxon>
    </lineage>
</organism>
<reference evidence="1" key="2">
    <citation type="journal article" date="2023" name="Microbiol Resour">
        <title>Decontamination and Annotation of the Draft Genome Sequence of the Oomycete Lagenidium giganteum ARSEF 373.</title>
        <authorList>
            <person name="Morgan W.R."/>
            <person name="Tartar A."/>
        </authorList>
    </citation>
    <scope>NUCLEOTIDE SEQUENCE</scope>
    <source>
        <strain evidence="1">ARSEF 373</strain>
    </source>
</reference>
<evidence type="ECO:0000313" key="2">
    <source>
        <dbReference type="Proteomes" id="UP001146120"/>
    </source>
</evidence>
<evidence type="ECO:0000313" key="1">
    <source>
        <dbReference type="EMBL" id="DBA00574.1"/>
    </source>
</evidence>
<dbReference type="Proteomes" id="UP001146120">
    <property type="component" value="Unassembled WGS sequence"/>
</dbReference>